<evidence type="ECO:0000313" key="1">
    <source>
        <dbReference type="EMBL" id="QES30900.1"/>
    </source>
</evidence>
<accession>A0A5P2BLI5</accession>
<dbReference type="Proteomes" id="UP000323046">
    <property type="component" value="Chromosome"/>
</dbReference>
<gene>
    <name evidence="1" type="ORF">DEJ47_34780</name>
</gene>
<protein>
    <submittedName>
        <fullName evidence="1">Uncharacterized protein</fullName>
    </submittedName>
</protein>
<organism evidence="1 2">
    <name type="scientific">Streptomyces venezuelae</name>
    <dbReference type="NCBI Taxonomy" id="54571"/>
    <lineage>
        <taxon>Bacteria</taxon>
        <taxon>Bacillati</taxon>
        <taxon>Actinomycetota</taxon>
        <taxon>Actinomycetes</taxon>
        <taxon>Kitasatosporales</taxon>
        <taxon>Streptomycetaceae</taxon>
        <taxon>Streptomyces</taxon>
    </lineage>
</organism>
<keyword evidence="2" id="KW-1185">Reference proteome</keyword>
<reference evidence="1 2" key="1">
    <citation type="submission" date="2018-05" db="EMBL/GenBank/DDBJ databases">
        <title>Streptomyces venezuelae.</title>
        <authorList>
            <person name="Kim W."/>
            <person name="Lee N."/>
            <person name="Cho B.-K."/>
        </authorList>
    </citation>
    <scope>NUCLEOTIDE SEQUENCE [LARGE SCALE GENOMIC DNA]</scope>
    <source>
        <strain evidence="1 2">ATCC 14583</strain>
    </source>
</reference>
<proteinExistence type="predicted"/>
<sequence>MTGTGAPPEVRRASHVTDDSDVFVELCANALSETGLHHVAQYRWGVFGYSADILDRLPEAQGGGYGGPGGKEQDVRRERFVRLGRQLHYVLGRMEHVLRSVDSGRLIRSVLQVGDGAVFHYYFRADDCLTGVSLGAGTVEAGDRAMAELVGAFRREIGLPLMNPGGFESETSLPVIGRTPLATAKEPHRVVEGEWGTTEPVLLEHCAEAVSPDALHYAGYVAPGTGRLSADVFNDPELSRFFGGSLTRDERRTRYTELGDRLHYVVARLNQSLRAVLPGRLSRVVLDVEEGALFYVHRPADHFLLGVTLDQSQVARADRRMNDLVHLMTTPDEERDAEPDGNR</sequence>
<evidence type="ECO:0000313" key="2">
    <source>
        <dbReference type="Proteomes" id="UP000323046"/>
    </source>
</evidence>
<dbReference type="AlphaFoldDB" id="A0A5P2BLI5"/>
<name>A0A5P2BLI5_STRVZ</name>
<dbReference type="EMBL" id="CP029193">
    <property type="protein sequence ID" value="QES30900.1"/>
    <property type="molecule type" value="Genomic_DNA"/>
</dbReference>